<sequence length="392" mass="44563">MQNTERQKIGSSANANSAGIYLHIPYCRRLCYYCDFHFSLSLRDKDEMLGAMAREMELRGDFLPPEITAIDTLYFGGGTPSVLAPADIGRLLDKLTSRFPVSRRAEITLEANPDDLTPAYLSGLRALGVNRLSIGVQSFWDQELATMGRRHGAGQARQAVEDAFRCGFENITLDLIYGLPDSTRESWSHSLEMALGLSPPHLSCYHLSFEEKTAFGGFLRKGKLGALPEQVSQGQYQLLCERMAARGYEHYEIANFARPGWQSRHNRAYWAGVPYLGIGPAAHSFDGKNRQWNVANNRKYREGVERGTGFYEREVLSERDRFHDCLLTRLRTKRGVDLPWLRAHFPGFYPGFYRRLGRYSDTDLLEMEGDRCRLTEEGFFRSDAIIGDLFLP</sequence>
<reference evidence="4" key="1">
    <citation type="submission" date="2019-02" db="EMBL/GenBank/DDBJ databases">
        <authorList>
            <person name="Gruber-Vodicka R. H."/>
            <person name="Seah K. B. B."/>
        </authorList>
    </citation>
    <scope>NUCLEOTIDE SEQUENCE</scope>
    <source>
        <strain evidence="4">BECK_DK161</strain>
    </source>
</reference>
<keyword evidence="2" id="KW-0004">4Fe-4S</keyword>
<dbReference type="NCBIfam" id="TIGR00539">
    <property type="entry name" value="hemN_rel"/>
    <property type="match status" value="1"/>
</dbReference>
<evidence type="ECO:0000313" key="4">
    <source>
        <dbReference type="EMBL" id="VFJ46935.1"/>
    </source>
</evidence>
<dbReference type="PROSITE" id="PS51918">
    <property type="entry name" value="RADICAL_SAM"/>
    <property type="match status" value="1"/>
</dbReference>
<dbReference type="SUPFAM" id="SSF102114">
    <property type="entry name" value="Radical SAM enzymes"/>
    <property type="match status" value="1"/>
</dbReference>
<dbReference type="SMART" id="SM00729">
    <property type="entry name" value="Elp3"/>
    <property type="match status" value="1"/>
</dbReference>
<comment type="function">
    <text evidence="2">Probably acts as a heme chaperone, transferring heme to an unknown acceptor. Binds one molecule of heme per monomer, possibly covalently. Binds 1 [4Fe-4S] cluster. The cluster is coordinated with 3 cysteines and an exchangeable S-adenosyl-L-methionine.</text>
</comment>
<keyword evidence="2" id="KW-0479">Metal-binding</keyword>
<dbReference type="GO" id="GO:0006779">
    <property type="term" value="P:porphyrin-containing compound biosynthetic process"/>
    <property type="evidence" value="ECO:0007669"/>
    <property type="project" value="InterPro"/>
</dbReference>
<dbReference type="Pfam" id="PF04055">
    <property type="entry name" value="Radical_SAM"/>
    <property type="match status" value="1"/>
</dbReference>
<dbReference type="InterPro" id="IPR034505">
    <property type="entry name" value="Coproporphyrinogen-III_oxidase"/>
</dbReference>
<dbReference type="PANTHER" id="PTHR13932:SF5">
    <property type="entry name" value="RADICAL S-ADENOSYL METHIONINE DOMAIN-CONTAINING PROTEIN 1, MITOCHONDRIAL"/>
    <property type="match status" value="1"/>
</dbReference>
<evidence type="ECO:0000256" key="1">
    <source>
        <dbReference type="ARBA" id="ARBA00006100"/>
    </source>
</evidence>
<gene>
    <name evidence="4" type="ORF">BECKDK2373C_GA0170839_101627</name>
</gene>
<dbReference type="InterPro" id="IPR006638">
    <property type="entry name" value="Elp3/MiaA/NifB-like_rSAM"/>
</dbReference>
<dbReference type="InterPro" id="IPR004559">
    <property type="entry name" value="HemW-like"/>
</dbReference>
<accession>A0A450S507</accession>
<dbReference type="Gene3D" id="3.30.750.200">
    <property type="match status" value="1"/>
</dbReference>
<dbReference type="GO" id="GO:0046872">
    <property type="term" value="F:metal ion binding"/>
    <property type="evidence" value="ECO:0007669"/>
    <property type="project" value="UniProtKB-UniRule"/>
</dbReference>
<name>A0A450S507_9GAMM</name>
<protein>
    <recommendedName>
        <fullName evidence="2">Heme chaperone HemW</fullName>
    </recommendedName>
</protein>
<dbReference type="EMBL" id="CAADEY010000016">
    <property type="protein sequence ID" value="VFJ46935.1"/>
    <property type="molecule type" value="Genomic_DNA"/>
</dbReference>
<evidence type="ECO:0000259" key="3">
    <source>
        <dbReference type="PROSITE" id="PS51918"/>
    </source>
</evidence>
<dbReference type="PANTHER" id="PTHR13932">
    <property type="entry name" value="COPROPORPHYRINIGEN III OXIDASE"/>
    <property type="match status" value="1"/>
</dbReference>
<dbReference type="SFLD" id="SFLDS00029">
    <property type="entry name" value="Radical_SAM"/>
    <property type="match status" value="2"/>
</dbReference>
<keyword evidence="2" id="KW-0143">Chaperone</keyword>
<dbReference type="AlphaFoldDB" id="A0A450S507"/>
<keyword evidence="2" id="KW-0963">Cytoplasm</keyword>
<dbReference type="GO" id="GO:0004109">
    <property type="term" value="F:coproporphyrinogen oxidase activity"/>
    <property type="evidence" value="ECO:0007669"/>
    <property type="project" value="InterPro"/>
</dbReference>
<keyword evidence="2" id="KW-0949">S-adenosyl-L-methionine</keyword>
<dbReference type="SFLD" id="SFLDG01065">
    <property type="entry name" value="anaerobic_coproporphyrinogen-I"/>
    <property type="match status" value="2"/>
</dbReference>
<dbReference type="InterPro" id="IPR007197">
    <property type="entry name" value="rSAM"/>
</dbReference>
<proteinExistence type="inferred from homology"/>
<dbReference type="InterPro" id="IPR058240">
    <property type="entry name" value="rSAM_sf"/>
</dbReference>
<keyword evidence="2" id="KW-0411">Iron-sulfur</keyword>
<dbReference type="SFLD" id="SFLDF00288">
    <property type="entry name" value="HemN-like__clustered_with_nucl"/>
    <property type="match status" value="1"/>
</dbReference>
<dbReference type="GO" id="GO:0051539">
    <property type="term" value="F:4 iron, 4 sulfur cluster binding"/>
    <property type="evidence" value="ECO:0007669"/>
    <property type="project" value="UniProtKB-UniRule"/>
</dbReference>
<feature type="domain" description="Radical SAM core" evidence="3">
    <location>
        <begin position="12"/>
        <end position="249"/>
    </location>
</feature>
<keyword evidence="2" id="KW-0408">Iron</keyword>
<dbReference type="SFLD" id="SFLDF00562">
    <property type="entry name" value="HemN-like__clustered_with_heat"/>
    <property type="match status" value="1"/>
</dbReference>
<dbReference type="GO" id="GO:0005737">
    <property type="term" value="C:cytoplasm"/>
    <property type="evidence" value="ECO:0007669"/>
    <property type="project" value="UniProtKB-SubCell"/>
</dbReference>
<keyword evidence="2" id="KW-0349">Heme</keyword>
<evidence type="ECO:0000256" key="2">
    <source>
        <dbReference type="RuleBase" id="RU364116"/>
    </source>
</evidence>
<comment type="subcellular location">
    <subcellularLocation>
        <location evidence="2">Cytoplasm</location>
    </subcellularLocation>
</comment>
<comment type="similarity">
    <text evidence="1">Belongs to the anaerobic coproporphyrinogen-III oxidase family. HemW subfamily.</text>
</comment>
<organism evidence="4">
    <name type="scientific">Candidatus Kentrum sp. DK</name>
    <dbReference type="NCBI Taxonomy" id="2126562"/>
    <lineage>
        <taxon>Bacteria</taxon>
        <taxon>Pseudomonadati</taxon>
        <taxon>Pseudomonadota</taxon>
        <taxon>Gammaproteobacteria</taxon>
        <taxon>Candidatus Kentrum</taxon>
    </lineage>
</organism>